<feature type="domain" description="ABC-2 type transporter transmembrane" evidence="8">
    <location>
        <begin position="384"/>
        <end position="690"/>
    </location>
</feature>
<dbReference type="AlphaFoldDB" id="A0A0C7QQP3"/>
<feature type="transmembrane region" description="Helical" evidence="6">
    <location>
        <begin position="590"/>
        <end position="611"/>
    </location>
</feature>
<dbReference type="NCBIfam" id="TIGR03061">
    <property type="entry name" value="pip_yhgE_Nterm"/>
    <property type="match status" value="1"/>
</dbReference>
<protein>
    <submittedName>
        <fullName evidence="9">Phage infection protein</fullName>
    </submittedName>
</protein>
<proteinExistence type="predicted"/>
<evidence type="ECO:0000256" key="2">
    <source>
        <dbReference type="ARBA" id="ARBA00022692"/>
    </source>
</evidence>
<dbReference type="NCBIfam" id="TIGR03062">
    <property type="entry name" value="pip_yhgE_Cterm"/>
    <property type="match status" value="1"/>
</dbReference>
<dbReference type="InterPro" id="IPR013525">
    <property type="entry name" value="ABC2_TM"/>
</dbReference>
<gene>
    <name evidence="9" type="ORF">R28058_08251</name>
</gene>
<dbReference type="Proteomes" id="UP000049127">
    <property type="component" value="Unassembled WGS sequence"/>
</dbReference>
<feature type="transmembrane region" description="Helical" evidence="6">
    <location>
        <begin position="20"/>
        <end position="38"/>
    </location>
</feature>
<keyword evidence="5" id="KW-0175">Coiled coil</keyword>
<evidence type="ECO:0000256" key="5">
    <source>
        <dbReference type="SAM" id="Coils"/>
    </source>
</evidence>
<dbReference type="Pfam" id="PF12698">
    <property type="entry name" value="ABC2_membrane_3"/>
    <property type="match status" value="1"/>
</dbReference>
<dbReference type="EMBL" id="CEKZ01000003">
    <property type="protein sequence ID" value="CEQ03092.1"/>
    <property type="molecule type" value="Genomic_DNA"/>
</dbReference>
<keyword evidence="2 6" id="KW-0812">Transmembrane</keyword>
<feature type="transmembrane region" description="Helical" evidence="6">
    <location>
        <begin position="675"/>
        <end position="692"/>
    </location>
</feature>
<evidence type="ECO:0000259" key="8">
    <source>
        <dbReference type="Pfam" id="PF12698"/>
    </source>
</evidence>
<evidence type="ECO:0000313" key="10">
    <source>
        <dbReference type="Proteomes" id="UP000049127"/>
    </source>
</evidence>
<dbReference type="InterPro" id="IPR017501">
    <property type="entry name" value="Phage_infect_YhgE_C"/>
</dbReference>
<feature type="transmembrane region" description="Helical" evidence="6">
    <location>
        <begin position="553"/>
        <end position="578"/>
    </location>
</feature>
<dbReference type="Gene3D" id="3.40.1710.10">
    <property type="entry name" value="abc type-2 transporter like domain"/>
    <property type="match status" value="1"/>
</dbReference>
<feature type="domain" description="DUF3533" evidence="7">
    <location>
        <begin position="21"/>
        <end position="195"/>
    </location>
</feature>
<dbReference type="InterPro" id="IPR051328">
    <property type="entry name" value="T7SS_ABC-Transporter"/>
</dbReference>
<reference evidence="9 10" key="1">
    <citation type="submission" date="2015-01" db="EMBL/GenBank/DDBJ databases">
        <authorList>
            <person name="Aslett A.Martin."/>
            <person name="De Silva Nishadi"/>
        </authorList>
    </citation>
    <scope>NUCLEOTIDE SEQUENCE [LARGE SCALE GENOMIC DNA]</scope>
    <source>
        <strain evidence="9 10">R28058</strain>
    </source>
</reference>
<sequence length="715" mass="78198">MKNIFNIFKKDIKDIFTNYAILIVVGALCILPSLYAWFNIKASWDPYGNTSNISVAIVNNDKGTMIKDKHINIGDELVETLKENDSLGWKFVNKQTALKGVKDGKYYASIEIPSNFSKDLTSLITSDVKKGELIYTVNEKINAIAPKITDKGASTIQLQINQTVVETVSQVLFEASNELGIELEGQIPKLSEIENSLVQIQGKFDDVEETVDLASNGINKAQNLVKDLQKDIPLIKETITKSKSLSSDVKEFLKSSQSSINGITPVIKNDISLMNDVASSITDTANSLSSALNNHSDDALAISERLSGKLNNLSNINKSVIEFLGKLNNLTPNHPLTDTINRLKDLDSKISQGLSALDSVKNQIQGGQAPASNALDSVLKIGNDIKSITSSIYNNFDSSISTPINNIFEKGYSVSEDVIKTLENAEAKLPQVEDILNTTSKLSAKGSEGISYAKEQLPKAEKIVNELTDAIKKVNNEDDLKDLVNLLKNDIVSHKNFLKEPVTIKENKLYHIANYGSAMTPFYTVLSLWVGLLLLSSLLSAEVHGDYKSYEVYFGRGLTFLTIAIIQALIVSVGDIYILGVNAVNPPLLVLGSIFTSIVFTCIVYSLVSVFGNMGKAVGIILLVIQVAGSGGTFPIEVTPEFFQTVNPYLPFTYGISLLRESIGGVYSPVVNKDLLVLCLYIVISLIFAIPLKKPINKVYSVFNKKFGESDLSEH</sequence>
<name>A0A0C7QQP3_PARSO</name>
<evidence type="ECO:0000259" key="7">
    <source>
        <dbReference type="Pfam" id="PF12051"/>
    </source>
</evidence>
<keyword evidence="3 6" id="KW-1133">Transmembrane helix</keyword>
<evidence type="ECO:0000313" key="9">
    <source>
        <dbReference type="EMBL" id="CEQ03092.1"/>
    </source>
</evidence>
<evidence type="ECO:0000256" key="4">
    <source>
        <dbReference type="ARBA" id="ARBA00023136"/>
    </source>
</evidence>
<feature type="transmembrane region" description="Helical" evidence="6">
    <location>
        <begin position="522"/>
        <end position="541"/>
    </location>
</feature>
<dbReference type="GO" id="GO:0016020">
    <property type="term" value="C:membrane"/>
    <property type="evidence" value="ECO:0007669"/>
    <property type="project" value="UniProtKB-SubCell"/>
</dbReference>
<comment type="subcellular location">
    <subcellularLocation>
        <location evidence="1">Membrane</location>
        <topology evidence="1">Multi-pass membrane protein</topology>
    </subcellularLocation>
</comment>
<keyword evidence="4 6" id="KW-0472">Membrane</keyword>
<evidence type="ECO:0000256" key="3">
    <source>
        <dbReference type="ARBA" id="ARBA00022989"/>
    </source>
</evidence>
<accession>A0A0C7QQP3</accession>
<dbReference type="PANTHER" id="PTHR43077">
    <property type="entry name" value="TRANSPORT PERMEASE YVFS-RELATED"/>
    <property type="match status" value="1"/>
</dbReference>
<dbReference type="OrthoDB" id="9811483at2"/>
<dbReference type="GO" id="GO:0140359">
    <property type="term" value="F:ABC-type transporter activity"/>
    <property type="evidence" value="ECO:0007669"/>
    <property type="project" value="InterPro"/>
</dbReference>
<dbReference type="InterPro" id="IPR022703">
    <property type="entry name" value="DUF3533"/>
</dbReference>
<feature type="coiled-coil region" evidence="5">
    <location>
        <begin position="190"/>
        <end position="238"/>
    </location>
</feature>
<dbReference type="RefSeq" id="WP_055341575.1">
    <property type="nucleotide sequence ID" value="NZ_CDNI01000003.1"/>
</dbReference>
<feature type="transmembrane region" description="Helical" evidence="6">
    <location>
        <begin position="618"/>
        <end position="636"/>
    </location>
</feature>
<dbReference type="InterPro" id="IPR017500">
    <property type="entry name" value="Phage_infect_YhgE_N"/>
</dbReference>
<evidence type="ECO:0000256" key="1">
    <source>
        <dbReference type="ARBA" id="ARBA00004141"/>
    </source>
</evidence>
<dbReference type="Pfam" id="PF12051">
    <property type="entry name" value="DUF3533"/>
    <property type="match status" value="1"/>
</dbReference>
<dbReference type="PANTHER" id="PTHR43077:SF10">
    <property type="entry name" value="TRANSPORT PERMEASE PROTEIN"/>
    <property type="match status" value="1"/>
</dbReference>
<evidence type="ECO:0000256" key="6">
    <source>
        <dbReference type="SAM" id="Phobius"/>
    </source>
</evidence>
<organism evidence="9 10">
    <name type="scientific">Paraclostridium sordellii</name>
    <name type="common">Clostridium sordellii</name>
    <dbReference type="NCBI Taxonomy" id="1505"/>
    <lineage>
        <taxon>Bacteria</taxon>
        <taxon>Bacillati</taxon>
        <taxon>Bacillota</taxon>
        <taxon>Clostridia</taxon>
        <taxon>Peptostreptococcales</taxon>
        <taxon>Peptostreptococcaceae</taxon>
        <taxon>Paraclostridium</taxon>
    </lineage>
</organism>